<proteinExistence type="predicted"/>
<feature type="signal peptide" evidence="2">
    <location>
        <begin position="1"/>
        <end position="28"/>
    </location>
</feature>
<dbReference type="Proteomes" id="UP001218362">
    <property type="component" value="Chromosome"/>
</dbReference>
<evidence type="ECO:0008006" key="5">
    <source>
        <dbReference type="Google" id="ProtNLM"/>
    </source>
</evidence>
<accession>A0AAJ5X5J3</accession>
<dbReference type="PANTHER" id="PTHR32305:SF15">
    <property type="entry name" value="PROTEIN RHSA-RELATED"/>
    <property type="match status" value="1"/>
</dbReference>
<dbReference type="EMBL" id="CP119316">
    <property type="protein sequence ID" value="WEK46400.1"/>
    <property type="molecule type" value="Genomic_DNA"/>
</dbReference>
<evidence type="ECO:0000256" key="2">
    <source>
        <dbReference type="SAM" id="SignalP"/>
    </source>
</evidence>
<sequence length="1485" mass="157588">MGKGFFGRLVSTLGMLLAAALFAGPALADDPVPAPPVRSTVDANGVDLTSGQLLLGRTDVSIGPDDHHGLSFTRHWVSNGWRYSEMPTMTGSTTNPVVTWHGQSLMFQSVSGTYRPYFQDGSSLSAGRGLFTASDGTVVTFSYTPAKFLLDVSQGYATKITYPDGVEWYFDYDISSYETGPTLPPECYQMPLPYELQINCGLLASQWQTFTFMRLASIRSNTGYQIKLGYASDTISAADTYGWQNLIKATALNNAVEYCAPTGGSCTFSNSWPQATYSGYNYTDPEGLTTTYTITADGITGIKPPGASSNLVTIGYTSGKVTSIQKFGSTWGYAYTSTATTVTDPASNTRVITFDADKGVTADKNEANKTTSFAYCVTGDTNCPVGLLKSVTAPEGNKVSYAYDTRANLIGTTYVAKSGSGLSNISTSASYTSTCSNQKTCNQPTSRTDAKGNVTDYMYDSTTGGVTSVKPPADSGGTRPEVRYSYSAKQARYLTAASTYSNSGSIYVLTGISICRAGTAPSCVGTANEKVTSMIYPASTATNNLQQTQVTTKAGNNTLLASTAVTYNSLGQLLTVDGPLSGATDTTRMRYSTSGRLEGEIASDPDGTGTAKLPAIKYNYDSSGRSYLVQSGTVTGLTDANWTAFSEVSRLTTEYDIYNRPVRHKVGTSSTNYEVSDTVYDTMGRVSCSIQRMDPTNWGSIAATSCTPPQTTGAYGPDRVVKNTYDALSRVTKATSSVGISGAAADDAIRTFTDNGELATATDAEGNKTTYEYDGYDRLVQTRYPNSTKGAGTSSTTDYEQMTWDANGNVATFRTRRGETIGLIYDDLNRLTVKNVPTRSGLASTYTRDAYFGYDLFGGMTYARFDSASGEGITNTYDAKGELTGTTNNMGSDSRALSYVYDVAGNLSRIVHPDNNYVGYNYSASGALSTIDLNGTSPLIEIGLDSVGRPVALRRYNTSSSSWAQSSGVAYDAVSRMASLSLDPASTSQDASTTFNYNPASQIASSTRDNDTYAWDGAANVDRNYTANGLNQYSAVASTSFTHDANGNLTSDGTNTYVYDIENRLVTRSGGSGSASLRYDPLGRLYELVSGTDTTRFLYSGDDLVAEYDGAGTLLRRHIHGLSGGDDPLVWFEGSGVSDSARRYLYADERGSIVAVTDSTGAVIPGGINSYDEYGIPGSTNSGRFQYTGQAWLSELGMYYYKARMYSPTLGRFMQTDPIGYSDGMNMYAYVHGDPANGVDPTGLTCADDPFVPGTGTHICGVDQSRFSSYIVGGTFPSGGSAPTPVGSGSYSGGGGGGGGGGGSSSSEGYGDIVVSRTITGLSQDRLTYSFDGPSTWAGPNDAEIACIADPSGCMLVIGAKKSAPPILHVPFSDHFYADDGWWARLDSSGYSQALQSAMSDILTSGRPSDRTTLGAREAGLPGGKGVFYQRYSIPGIPARFPSVWNGPRLFVGSNGRLFLAPYHGDPGPGVPSGFIELDPYPLPE</sequence>
<evidence type="ECO:0000313" key="3">
    <source>
        <dbReference type="EMBL" id="WEK46400.1"/>
    </source>
</evidence>
<protein>
    <recommendedName>
        <fullName evidence="5">RHS repeat-associated core domain-containing protein</fullName>
    </recommendedName>
</protein>
<dbReference type="Pfam" id="PF05593">
    <property type="entry name" value="RHS_repeat"/>
    <property type="match status" value="1"/>
</dbReference>
<dbReference type="KEGG" id="acob:P0Y56_15530"/>
<name>A0AAJ5X5J3_9SPHN</name>
<evidence type="ECO:0000256" key="1">
    <source>
        <dbReference type="SAM" id="MobiDB-lite"/>
    </source>
</evidence>
<dbReference type="NCBIfam" id="TIGR01643">
    <property type="entry name" value="YD_repeat_2x"/>
    <property type="match status" value="1"/>
</dbReference>
<organism evidence="3 4">
    <name type="scientific">Candidatus Andeanibacterium colombiense</name>
    <dbReference type="NCBI Taxonomy" id="3121345"/>
    <lineage>
        <taxon>Bacteria</taxon>
        <taxon>Pseudomonadati</taxon>
        <taxon>Pseudomonadota</taxon>
        <taxon>Alphaproteobacteria</taxon>
        <taxon>Sphingomonadales</taxon>
        <taxon>Sphingomonadaceae</taxon>
        <taxon>Candidatus Andeanibacterium</taxon>
    </lineage>
</organism>
<dbReference type="InterPro" id="IPR006530">
    <property type="entry name" value="YD"/>
</dbReference>
<dbReference type="InterPro" id="IPR031325">
    <property type="entry name" value="RHS_repeat"/>
</dbReference>
<evidence type="ECO:0000313" key="4">
    <source>
        <dbReference type="Proteomes" id="UP001218362"/>
    </source>
</evidence>
<dbReference type="NCBIfam" id="TIGR03696">
    <property type="entry name" value="Rhs_assc_core"/>
    <property type="match status" value="1"/>
</dbReference>
<keyword evidence="2" id="KW-0732">Signal</keyword>
<dbReference type="InterPro" id="IPR050708">
    <property type="entry name" value="T6SS_VgrG/RHS"/>
</dbReference>
<dbReference type="InterPro" id="IPR022385">
    <property type="entry name" value="Rhs_assc_core"/>
</dbReference>
<dbReference type="Gene3D" id="2.180.10.10">
    <property type="entry name" value="RHS repeat-associated core"/>
    <property type="match status" value="2"/>
</dbReference>
<gene>
    <name evidence="3" type="ORF">P0Y56_15530</name>
</gene>
<feature type="region of interest" description="Disordered" evidence="1">
    <location>
        <begin position="1282"/>
        <end position="1309"/>
    </location>
</feature>
<dbReference type="PANTHER" id="PTHR32305">
    <property type="match status" value="1"/>
</dbReference>
<reference evidence="3" key="1">
    <citation type="submission" date="2023-03" db="EMBL/GenBank/DDBJ databases">
        <title>Andean soil-derived lignocellulolytic bacterial consortium as a source of novel taxa and putative plastic-active enzymes.</title>
        <authorList>
            <person name="Diaz-Garcia L."/>
            <person name="Chuvochina M."/>
            <person name="Feuerriegel G."/>
            <person name="Bunk B."/>
            <person name="Sproer C."/>
            <person name="Streit W.R."/>
            <person name="Rodriguez L.M."/>
            <person name="Overmann J."/>
            <person name="Jimenez D.J."/>
        </authorList>
    </citation>
    <scope>NUCLEOTIDE SEQUENCE</scope>
    <source>
        <strain evidence="3">MAG 26</strain>
    </source>
</reference>
<feature type="compositionally biased region" description="Gly residues" evidence="1">
    <location>
        <begin position="1290"/>
        <end position="1304"/>
    </location>
</feature>
<feature type="chain" id="PRO_5042557951" description="RHS repeat-associated core domain-containing protein" evidence="2">
    <location>
        <begin position="29"/>
        <end position="1485"/>
    </location>
</feature>